<proteinExistence type="inferred from homology"/>
<dbReference type="Pfam" id="PF00665">
    <property type="entry name" value="rve"/>
    <property type="match status" value="1"/>
</dbReference>
<dbReference type="PROSITE" id="PS50994">
    <property type="entry name" value="INTEGRASE"/>
    <property type="match status" value="1"/>
</dbReference>
<evidence type="ECO:0000259" key="3">
    <source>
        <dbReference type="PROSITE" id="PS50994"/>
    </source>
</evidence>
<dbReference type="InterPro" id="IPR001598">
    <property type="entry name" value="Transposase_IS30_CS"/>
</dbReference>
<gene>
    <name evidence="4" type="ORF">B9M88_10465</name>
</gene>
<keyword evidence="5" id="KW-1185">Reference proteome</keyword>
<evidence type="ECO:0000256" key="2">
    <source>
        <dbReference type="ARBA" id="ARBA00006363"/>
    </source>
</evidence>
<dbReference type="NCBIfam" id="NF033563">
    <property type="entry name" value="transpos_IS30"/>
    <property type="match status" value="1"/>
</dbReference>
<dbReference type="InterPro" id="IPR012337">
    <property type="entry name" value="RNaseH-like_sf"/>
</dbReference>
<accession>A0ABX3Z359</accession>
<sequence length="183" mass="21100">MVQSGIGSRSINNREEYGHYEIDTIWGVRPSKFCLLTIIERKTRYLYAKCLSTRQSKVVCREIINILEQLEPRSITMDRGKEFALFEMIESELNCEIYFSDLGCPYQRGSIENANGLLRQYFPKGTDFALISQNAVDEAVSQINTRPRMIFDYKSSEEMLKITLSNQNCKPTLSDCVRNEPVS</sequence>
<dbReference type="InterPro" id="IPR036397">
    <property type="entry name" value="RNaseH_sf"/>
</dbReference>
<evidence type="ECO:0000256" key="1">
    <source>
        <dbReference type="ARBA" id="ARBA00002190"/>
    </source>
</evidence>
<dbReference type="Gene3D" id="3.30.420.10">
    <property type="entry name" value="Ribonuclease H-like superfamily/Ribonuclease H"/>
    <property type="match status" value="1"/>
</dbReference>
<dbReference type="EMBL" id="NEFX01000020">
    <property type="protein sequence ID" value="OTW30366.1"/>
    <property type="molecule type" value="Genomic_DNA"/>
</dbReference>
<reference evidence="4 5" key="1">
    <citation type="submission" date="2017-04" db="EMBL/GenBank/DDBJ databases">
        <title>Staphylococcus agnetis, a potential pathogen in the broiler production.</title>
        <authorList>
            <person name="Poulsen L."/>
        </authorList>
    </citation>
    <scope>NUCLEOTIDE SEQUENCE [LARGE SCALE GENOMIC DNA]</scope>
    <source>
        <strain evidence="4 5">723_310714_2_2_spleen</strain>
    </source>
</reference>
<comment type="similarity">
    <text evidence="2">Belongs to the transposase IS30 family.</text>
</comment>
<dbReference type="PROSITE" id="PS01043">
    <property type="entry name" value="TRANSPOSASE_IS30"/>
    <property type="match status" value="1"/>
</dbReference>
<dbReference type="SUPFAM" id="SSF53098">
    <property type="entry name" value="Ribonuclease H-like"/>
    <property type="match status" value="1"/>
</dbReference>
<dbReference type="PANTHER" id="PTHR10948:SF23">
    <property type="entry name" value="TRANSPOSASE INSI FOR INSERTION SEQUENCE ELEMENT IS30A-RELATED"/>
    <property type="match status" value="1"/>
</dbReference>
<protein>
    <recommendedName>
        <fullName evidence="3">Integrase catalytic domain-containing protein</fullName>
    </recommendedName>
</protein>
<evidence type="ECO:0000313" key="4">
    <source>
        <dbReference type="EMBL" id="OTW30366.1"/>
    </source>
</evidence>
<comment type="caution">
    <text evidence="4">The sequence shown here is derived from an EMBL/GenBank/DDBJ whole genome shotgun (WGS) entry which is preliminary data.</text>
</comment>
<feature type="domain" description="Integrase catalytic" evidence="3">
    <location>
        <begin position="11"/>
        <end position="164"/>
    </location>
</feature>
<name>A0ABX3Z359_9STAP</name>
<evidence type="ECO:0000313" key="5">
    <source>
        <dbReference type="Proteomes" id="UP000195208"/>
    </source>
</evidence>
<organism evidence="4 5">
    <name type="scientific">Staphylococcus agnetis</name>
    <dbReference type="NCBI Taxonomy" id="985762"/>
    <lineage>
        <taxon>Bacteria</taxon>
        <taxon>Bacillati</taxon>
        <taxon>Bacillota</taxon>
        <taxon>Bacilli</taxon>
        <taxon>Bacillales</taxon>
        <taxon>Staphylococcaceae</taxon>
        <taxon>Staphylococcus</taxon>
    </lineage>
</organism>
<dbReference type="InterPro" id="IPR051917">
    <property type="entry name" value="Transposase-Integrase"/>
</dbReference>
<dbReference type="InterPro" id="IPR053392">
    <property type="entry name" value="Transposase_IS30-like"/>
</dbReference>
<comment type="function">
    <text evidence="1">Required for the transposition of the insertion element.</text>
</comment>
<dbReference type="Proteomes" id="UP000195208">
    <property type="component" value="Unassembled WGS sequence"/>
</dbReference>
<dbReference type="InterPro" id="IPR001584">
    <property type="entry name" value="Integrase_cat-core"/>
</dbReference>
<dbReference type="PANTHER" id="PTHR10948">
    <property type="entry name" value="TRANSPOSASE"/>
    <property type="match status" value="1"/>
</dbReference>